<dbReference type="Proteomes" id="UP000757604">
    <property type="component" value="Unassembled WGS sequence"/>
</dbReference>
<evidence type="ECO:0000256" key="1">
    <source>
        <dbReference type="SAM" id="MobiDB-lite"/>
    </source>
</evidence>
<protein>
    <submittedName>
        <fullName evidence="3">GNAT family N-acetyltransferase</fullName>
    </submittedName>
</protein>
<dbReference type="PANTHER" id="PTHR37817:SF1">
    <property type="entry name" value="N-ACETYLTRANSFERASE EIS"/>
    <property type="match status" value="1"/>
</dbReference>
<dbReference type="InterPro" id="IPR000182">
    <property type="entry name" value="GNAT_dom"/>
</dbReference>
<keyword evidence="4" id="KW-1185">Reference proteome</keyword>
<dbReference type="SUPFAM" id="SSF55729">
    <property type="entry name" value="Acyl-CoA N-acyltransferases (Nat)"/>
    <property type="match status" value="1"/>
</dbReference>
<proteinExistence type="predicted"/>
<comment type="caution">
    <text evidence="3">The sequence shown here is derived from an EMBL/GenBank/DDBJ whole genome shotgun (WGS) entry which is preliminary data.</text>
</comment>
<evidence type="ECO:0000313" key="4">
    <source>
        <dbReference type="Proteomes" id="UP000757604"/>
    </source>
</evidence>
<evidence type="ECO:0000313" key="3">
    <source>
        <dbReference type="EMBL" id="MBW9063347.1"/>
    </source>
</evidence>
<organism evidence="3 4">
    <name type="scientific">Rhizobium herbae</name>
    <dbReference type="NCBI Taxonomy" id="508661"/>
    <lineage>
        <taxon>Bacteria</taxon>
        <taxon>Pseudomonadati</taxon>
        <taxon>Pseudomonadota</taxon>
        <taxon>Alphaproteobacteria</taxon>
        <taxon>Hyphomicrobiales</taxon>
        <taxon>Rhizobiaceae</taxon>
        <taxon>Rhizobium/Agrobacterium group</taxon>
        <taxon>Rhizobium</taxon>
    </lineage>
</organism>
<gene>
    <name evidence="3" type="ORF">JNB71_08460</name>
</gene>
<reference evidence="3 4" key="1">
    <citation type="journal article" date="2021" name="MBio">
        <title>Poor Competitiveness of Bradyrhizobium in Pigeon Pea Root Colonization in Indian Soils.</title>
        <authorList>
            <person name="Chalasani D."/>
            <person name="Basu A."/>
            <person name="Pullabhotla S.V.S.R.N."/>
            <person name="Jorrin B."/>
            <person name="Neal A.L."/>
            <person name="Poole P.S."/>
            <person name="Podile A.R."/>
            <person name="Tkacz A."/>
        </authorList>
    </citation>
    <scope>NUCLEOTIDE SEQUENCE [LARGE SCALE GENOMIC DNA]</scope>
    <source>
        <strain evidence="3 4">HU44</strain>
    </source>
</reference>
<feature type="domain" description="N-acetyltransferase" evidence="2">
    <location>
        <begin position="29"/>
        <end position="174"/>
    </location>
</feature>
<dbReference type="Pfam" id="PF13527">
    <property type="entry name" value="Acetyltransf_9"/>
    <property type="match status" value="1"/>
</dbReference>
<name>A0ABS7HA28_9HYPH</name>
<dbReference type="PANTHER" id="PTHR37817">
    <property type="entry name" value="N-ACETYLTRANSFERASE EIS"/>
    <property type="match status" value="1"/>
</dbReference>
<dbReference type="Gene3D" id="3.40.630.30">
    <property type="match status" value="1"/>
</dbReference>
<dbReference type="InterPro" id="IPR051554">
    <property type="entry name" value="Acetyltransferase_Eis"/>
</dbReference>
<dbReference type="PROSITE" id="PS51186">
    <property type="entry name" value="GNAT"/>
    <property type="match status" value="1"/>
</dbReference>
<accession>A0ABS7HA28</accession>
<dbReference type="InterPro" id="IPR016181">
    <property type="entry name" value="Acyl_CoA_acyltransferase"/>
</dbReference>
<evidence type="ECO:0000259" key="2">
    <source>
        <dbReference type="PROSITE" id="PS51186"/>
    </source>
</evidence>
<feature type="region of interest" description="Disordered" evidence="1">
    <location>
        <begin position="1"/>
        <end position="25"/>
    </location>
</feature>
<sequence length="318" mass="34818">MPARQPVGQAGSVRRASSHVPATTDGGRLTFRQDYFADPAAFAALVALLSDTFGIDVSLQDRFGGPDPTSMPFAYFDENGTCVANLSAFSMPMRVDARLVKAAGFQSGAVRPQWRGRGLYRELMRRALNWCDAQGFELGLLLTDKPAIYQPYGFKVLPQHQVSGPAPVAAKPVGASRPVFLDNAGDLALVKRLLRERTPVSSIFAVAAQVEMFLLNGCFDPGIRLSYLDQPESVVAWKSGEADCFRLLDVVGKTIPPLPFILAALDQRPRRVEVCLPPDRLDWQGMPEPFPSHTSLMVRGDAADRLRQPVMLSPMAEF</sequence>
<dbReference type="CDD" id="cd04301">
    <property type="entry name" value="NAT_SF"/>
    <property type="match status" value="1"/>
</dbReference>
<dbReference type="EMBL" id="JAEUAO010000002">
    <property type="protein sequence ID" value="MBW9063347.1"/>
    <property type="molecule type" value="Genomic_DNA"/>
</dbReference>